<feature type="transmembrane region" description="Helical" evidence="6">
    <location>
        <begin position="32"/>
        <end position="59"/>
    </location>
</feature>
<protein>
    <submittedName>
        <fullName evidence="8">Translocation/assembly module TamB domain-containing protein</fullName>
    </submittedName>
</protein>
<feature type="region of interest" description="Disordered" evidence="5">
    <location>
        <begin position="1"/>
        <end position="22"/>
    </location>
</feature>
<reference evidence="8 9" key="1">
    <citation type="submission" date="2020-06" db="EMBL/GenBank/DDBJ databases">
        <title>Synonyms of Asaia species.</title>
        <authorList>
            <person name="Sombolestani A."/>
        </authorList>
    </citation>
    <scope>NUCLEOTIDE SEQUENCE [LARGE SCALE GENOMIC DNA]</scope>
    <source>
        <strain evidence="8 9">LMG 27047</strain>
    </source>
</reference>
<name>A0ABX2P2T8_9PROT</name>
<evidence type="ECO:0000256" key="3">
    <source>
        <dbReference type="ARBA" id="ARBA00022989"/>
    </source>
</evidence>
<feature type="domain" description="Translocation and assembly module TamB C-terminal" evidence="7">
    <location>
        <begin position="1054"/>
        <end position="1407"/>
    </location>
</feature>
<comment type="subcellular location">
    <subcellularLocation>
        <location evidence="1">Membrane</location>
        <topology evidence="1">Single-pass membrane protein</topology>
    </subcellularLocation>
</comment>
<keyword evidence="2 6" id="KW-0812">Transmembrane</keyword>
<evidence type="ECO:0000256" key="6">
    <source>
        <dbReference type="SAM" id="Phobius"/>
    </source>
</evidence>
<organism evidence="8 9">
    <name type="scientific">Asaia spathodeae</name>
    <dbReference type="NCBI Taxonomy" id="657016"/>
    <lineage>
        <taxon>Bacteria</taxon>
        <taxon>Pseudomonadati</taxon>
        <taxon>Pseudomonadota</taxon>
        <taxon>Alphaproteobacteria</taxon>
        <taxon>Acetobacterales</taxon>
        <taxon>Acetobacteraceae</taxon>
        <taxon>Asaia</taxon>
    </lineage>
</organism>
<proteinExistence type="predicted"/>
<evidence type="ECO:0000259" key="7">
    <source>
        <dbReference type="Pfam" id="PF04357"/>
    </source>
</evidence>
<evidence type="ECO:0000313" key="8">
    <source>
        <dbReference type="EMBL" id="NVN45800.1"/>
    </source>
</evidence>
<keyword evidence="4 6" id="KW-0472">Membrane</keyword>
<evidence type="ECO:0000313" key="9">
    <source>
        <dbReference type="Proteomes" id="UP001516351"/>
    </source>
</evidence>
<keyword evidence="3 6" id="KW-1133">Transmembrane helix</keyword>
<dbReference type="Proteomes" id="UP001516351">
    <property type="component" value="Unassembled WGS sequence"/>
</dbReference>
<dbReference type="PANTHER" id="PTHR36985">
    <property type="entry name" value="TRANSLOCATION AND ASSEMBLY MODULE SUBUNIT TAMB"/>
    <property type="match status" value="1"/>
</dbReference>
<dbReference type="Pfam" id="PF04357">
    <property type="entry name" value="TamB"/>
    <property type="match status" value="1"/>
</dbReference>
<dbReference type="PANTHER" id="PTHR36985:SF1">
    <property type="entry name" value="TRANSLOCATION AND ASSEMBLY MODULE SUBUNIT TAMB"/>
    <property type="match status" value="1"/>
</dbReference>
<evidence type="ECO:0000256" key="4">
    <source>
        <dbReference type="ARBA" id="ARBA00023136"/>
    </source>
</evidence>
<dbReference type="InterPro" id="IPR007452">
    <property type="entry name" value="TamB_C"/>
</dbReference>
<evidence type="ECO:0000256" key="5">
    <source>
        <dbReference type="SAM" id="MobiDB-lite"/>
    </source>
</evidence>
<keyword evidence="9" id="KW-1185">Reference proteome</keyword>
<sequence>MNARPVTDPSRRDLPQTPAPDPKPRLARWKRVALWCVALIVGLPLAFVTLALAGILVFANIPYGQRFIERETASLTGGMVQMQGLDGAFPYRLHLRRLTIHDHMGPYLAIDELRLNWSPLALLHKSVKASLLQAQALRFERLPVSDPAVPTPPATPSTPSSLHLGINLKKLDVARIDLGKSLVGFPLSASAQGHLVLADLAPILDGLTLGHLPKADLGLTITRLDRPATIAVTLATPRDAINLHLTAHDGAQGLVTQCAGMETFDPLSLSLDLSGPLRANHLLLDMQAGEVKAHAQGTLDLLQHQGNLGLKASTPTMSPLAGVAWNGFSLSAELHGDLLAPSGSGALDLDSLAAAGAGVTHLSARFSGDEGKGNRADNLLLTLRADGVRVPGVPNALLASSPVEARIKAEPNAEGQPVTLSVTHELFQLGATARLKPEISGALDLVLPDLKPLAAIGKIALSGHNVTHADFTYRPKGDTRLTLRDRLSITGGLKQAVSLIGDDATIALDVTASPEREDGRVVRIGDLTIDGRALHLHDEASVSLGKTPSLESDLVLALPDLKAAAPQLHGHLALSAHAEGPFQDLAAKTQIKGEIGASEVPAGPLTLDLNLLHLPATPEGALRADGKLDGRKLALDASFARHADGSAELVLNALDWASLTGKAHLVLPPSAKVPLGTMAITAGNLNDFSALAGHRLGGKLVLDVHTSEASETVPPVVSLSVKGGVSTTEARLGALDLSGTVNNPLDKPDLNLRLALSGIDAQNIKGAAKLAAQGPLDALSLSLNGAFQNVMAAPASIDTALLLDLSGKSVRLNRFSALVKGETIRLSGASKMDFGEVKGVDRLQLAVAPQGVSPATLDLAGTIKPRLNLHLRVAQVTPALARPFVSGFDASGVLSAQADLTGEIARPTGSVAVNLHGFKLRSGPGESLPPLSLQANALLTGQSAQLTAQADAGSKITLRANGAVPLSATGSLGLHVNGALDLSVANAVIGAQGMALSGKTAIDLALNGVATAPKATGRITLEAINFAHYGQGVRLTDINGVILANDDSLNLQNVQAHAGKGVIGLNGSVGFLRPGLPLDIRIVARKAQPITSDLLTAVIDTDLRAHGQLSTRLDVDGTIRLPSVVVNIPSSMPASVPQLTVIRPGQKRESSTGALVIGLDIGVLSPGEFFVRGHGLDAEMSGKLHIGGLSTAPDISGGFDLKRGFFNLAGVNLNFTKGRVAFDGSGVDHKLDPSLDFRADRNVQGTLASLVVGGYASSPKIDFMSQPSLPRDQVLSMLLFGSSTASLSPTQLASLAAAVAQITGGSSFDPLNKVRGLLGLDRLAVGGGSGVNNGGASLEAGKYVMKGVYVGAKQATGGSGTQAQVQVDLTKRLKLNTTVGTGGQVTGFTTPENDPGSSVGLSYGFDY</sequence>
<gene>
    <name evidence="8" type="ORF">HW542_03135</name>
</gene>
<evidence type="ECO:0000256" key="2">
    <source>
        <dbReference type="ARBA" id="ARBA00022692"/>
    </source>
</evidence>
<dbReference type="EMBL" id="JABXXV010000001">
    <property type="protein sequence ID" value="NVN45800.1"/>
    <property type="molecule type" value="Genomic_DNA"/>
</dbReference>
<comment type="caution">
    <text evidence="8">The sequence shown here is derived from an EMBL/GenBank/DDBJ whole genome shotgun (WGS) entry which is preliminary data.</text>
</comment>
<accession>A0ABX2P2T8</accession>
<dbReference type="RefSeq" id="WP_267310539.1">
    <property type="nucleotide sequence ID" value="NZ_JABXXV010000001.1"/>
</dbReference>
<evidence type="ECO:0000256" key="1">
    <source>
        <dbReference type="ARBA" id="ARBA00004167"/>
    </source>
</evidence>